<evidence type="ECO:0000256" key="3">
    <source>
        <dbReference type="PIRSR" id="PIRSR001365-1"/>
    </source>
</evidence>
<protein>
    <submittedName>
        <fullName evidence="5">Dihydrodipicolinate synthase family protein</fullName>
    </submittedName>
</protein>
<dbReference type="PANTHER" id="PTHR12128">
    <property type="entry name" value="DIHYDRODIPICOLINATE SYNTHASE"/>
    <property type="match status" value="1"/>
</dbReference>
<dbReference type="Proteomes" id="UP000325372">
    <property type="component" value="Unassembled WGS sequence"/>
</dbReference>
<keyword evidence="6" id="KW-1185">Reference proteome</keyword>
<reference evidence="5 6" key="1">
    <citation type="submission" date="2019-09" db="EMBL/GenBank/DDBJ databases">
        <title>Wenzhouxiangella sp. Genome sequencing and assembly.</title>
        <authorList>
            <person name="Zhang R."/>
        </authorList>
    </citation>
    <scope>NUCLEOTIDE SEQUENCE [LARGE SCALE GENOMIC DNA]</scope>
    <source>
        <strain evidence="5 6">W260</strain>
    </source>
</reference>
<organism evidence="5 6">
    <name type="scientific">Marinihelvus fidelis</name>
    <dbReference type="NCBI Taxonomy" id="2613842"/>
    <lineage>
        <taxon>Bacteria</taxon>
        <taxon>Pseudomonadati</taxon>
        <taxon>Pseudomonadota</taxon>
        <taxon>Gammaproteobacteria</taxon>
        <taxon>Chromatiales</taxon>
        <taxon>Wenzhouxiangellaceae</taxon>
        <taxon>Marinihelvus</taxon>
    </lineage>
</organism>
<evidence type="ECO:0000256" key="2">
    <source>
        <dbReference type="PIRNR" id="PIRNR001365"/>
    </source>
</evidence>
<dbReference type="InterPro" id="IPR002220">
    <property type="entry name" value="DapA-like"/>
</dbReference>
<feature type="binding site" evidence="4">
    <location>
        <position position="207"/>
    </location>
    <ligand>
        <name>pyruvate</name>
        <dbReference type="ChEBI" id="CHEBI:15361"/>
    </ligand>
</feature>
<dbReference type="InterPro" id="IPR013785">
    <property type="entry name" value="Aldolase_TIM"/>
</dbReference>
<dbReference type="GO" id="GO:0008840">
    <property type="term" value="F:4-hydroxy-tetrahydrodipicolinate synthase activity"/>
    <property type="evidence" value="ECO:0007669"/>
    <property type="project" value="TreeGrafter"/>
</dbReference>
<name>A0A5N0TDK6_9GAMM</name>
<dbReference type="SUPFAM" id="SSF51569">
    <property type="entry name" value="Aldolase"/>
    <property type="match status" value="1"/>
</dbReference>
<evidence type="ECO:0000256" key="1">
    <source>
        <dbReference type="ARBA" id="ARBA00023239"/>
    </source>
</evidence>
<keyword evidence="1 2" id="KW-0456">Lyase</keyword>
<evidence type="ECO:0000313" key="6">
    <source>
        <dbReference type="Proteomes" id="UP000325372"/>
    </source>
</evidence>
<feature type="active site" description="Schiff-base intermediate with substrate" evidence="3">
    <location>
        <position position="165"/>
    </location>
</feature>
<sequence length="299" mass="32468">MAPIEWRGVFPALTTKFTDNDELDFDAMARHLEFQLDAGVHGIIILGSLGENSTLCGEEKREMIRFFAERLDGRAPLVPCIAESGTREAIALARDGVAAGADGFMLLPPMRYHSDPAETRAYLRAVATATDAPIMLYNNPLAYGIDLLPEDFAALADLDNVKAIKESSADTRRLADIRREVGDRYALFCGVDDLAFESFAMGAVGWVAGLVVAFPRETVAIWALCQAGEWGKARAIYEWFLPLLHLDVGARFVQQIKYVEECIGVGSARVRAPRLALPAGSAAGIDAIVEQALATRPAL</sequence>
<dbReference type="PANTHER" id="PTHR12128:SF72">
    <property type="entry name" value="DIHYDRODIPICOLINATE SYNTHASE"/>
    <property type="match status" value="1"/>
</dbReference>
<dbReference type="Pfam" id="PF00701">
    <property type="entry name" value="DHDPS"/>
    <property type="match status" value="1"/>
</dbReference>
<dbReference type="Gene3D" id="3.20.20.70">
    <property type="entry name" value="Aldolase class I"/>
    <property type="match status" value="1"/>
</dbReference>
<feature type="active site" description="Proton donor/acceptor" evidence="3">
    <location>
        <position position="137"/>
    </location>
</feature>
<evidence type="ECO:0000256" key="4">
    <source>
        <dbReference type="PIRSR" id="PIRSR001365-2"/>
    </source>
</evidence>
<accession>A0A5N0TDK6</accession>
<dbReference type="PIRSF" id="PIRSF001365">
    <property type="entry name" value="DHDPS"/>
    <property type="match status" value="1"/>
</dbReference>
<dbReference type="SMART" id="SM01130">
    <property type="entry name" value="DHDPS"/>
    <property type="match status" value="1"/>
</dbReference>
<dbReference type="CDD" id="cd00408">
    <property type="entry name" value="DHDPS-like"/>
    <property type="match status" value="1"/>
</dbReference>
<gene>
    <name evidence="5" type="ORF">F3N42_08640</name>
</gene>
<dbReference type="PRINTS" id="PR00146">
    <property type="entry name" value="DHPICSNTHASE"/>
</dbReference>
<dbReference type="EMBL" id="VYXP01000005">
    <property type="protein sequence ID" value="KAA9131379.1"/>
    <property type="molecule type" value="Genomic_DNA"/>
</dbReference>
<comment type="caution">
    <text evidence="5">The sequence shown here is derived from an EMBL/GenBank/DDBJ whole genome shotgun (WGS) entry which is preliminary data.</text>
</comment>
<dbReference type="AlphaFoldDB" id="A0A5N0TDK6"/>
<dbReference type="RefSeq" id="WP_150864029.1">
    <property type="nucleotide sequence ID" value="NZ_VYXP01000005.1"/>
</dbReference>
<comment type="similarity">
    <text evidence="2">Belongs to the DapA family.</text>
</comment>
<proteinExistence type="inferred from homology"/>
<evidence type="ECO:0000313" key="5">
    <source>
        <dbReference type="EMBL" id="KAA9131379.1"/>
    </source>
</evidence>